<evidence type="ECO:0000313" key="2">
    <source>
        <dbReference type="Proteomes" id="UP000830835"/>
    </source>
</evidence>
<accession>A0ABT0CF62</accession>
<dbReference type="Proteomes" id="UP000830835">
    <property type="component" value="Unassembled WGS sequence"/>
</dbReference>
<protein>
    <submittedName>
        <fullName evidence="1">Uncharacterized protein</fullName>
    </submittedName>
</protein>
<keyword evidence="2" id="KW-1185">Reference proteome</keyword>
<dbReference type="EMBL" id="JAFIRA010000063">
    <property type="protein sequence ID" value="MCJ2544406.1"/>
    <property type="molecule type" value="Genomic_DNA"/>
</dbReference>
<organism evidence="1 2">
    <name type="scientific">Thermostichus vulcanus str. 'Rupite'</name>
    <dbReference type="NCBI Taxonomy" id="2813851"/>
    <lineage>
        <taxon>Bacteria</taxon>
        <taxon>Bacillati</taxon>
        <taxon>Cyanobacteriota</taxon>
        <taxon>Cyanophyceae</taxon>
        <taxon>Thermostichales</taxon>
        <taxon>Thermostichaceae</taxon>
        <taxon>Thermostichus</taxon>
    </lineage>
</organism>
<dbReference type="RefSeq" id="WP_244352935.1">
    <property type="nucleotide sequence ID" value="NZ_JAFIRA010000063.1"/>
</dbReference>
<proteinExistence type="predicted"/>
<sequence>MDAQSPLQPDPSLAGATPLQALQALNQSVAEALVSCLKGQPQQAAQHLLLALPQLMTALGALGQESPDTGAMGRPSEANPKRIIHIEGNRVEVWVDDQIRSSWSIWSVGDLKEVCRLAEEFDCGLSYSFLGDGPEAQAEMLLLAPSPGGDLLSKPEGSAA</sequence>
<name>A0ABT0CF62_THEVL</name>
<comment type="caution">
    <text evidence="1">The sequence shown here is derived from an EMBL/GenBank/DDBJ whole genome shotgun (WGS) entry which is preliminary data.</text>
</comment>
<evidence type="ECO:0000313" key="1">
    <source>
        <dbReference type="EMBL" id="MCJ2544406.1"/>
    </source>
</evidence>
<gene>
    <name evidence="1" type="ORF">JX360_16085</name>
</gene>
<reference evidence="1" key="1">
    <citation type="submission" date="2021-02" db="EMBL/GenBank/DDBJ databases">
        <title>The CRISPR/cas machinery reduction and long-range gene transfer in the hot spring cyanobacterium Synechococcus.</title>
        <authorList>
            <person name="Dvorak P."/>
            <person name="Jahodarova E."/>
            <person name="Hasler P."/>
            <person name="Poulickova A."/>
        </authorList>
    </citation>
    <scope>NUCLEOTIDE SEQUENCE</scope>
    <source>
        <strain evidence="1">Rupite</strain>
    </source>
</reference>